<dbReference type="Pfam" id="PF04734">
    <property type="entry name" value="Ceramidase_alk"/>
    <property type="match status" value="1"/>
</dbReference>
<evidence type="ECO:0000256" key="7">
    <source>
        <dbReference type="RuleBase" id="RU366019"/>
    </source>
</evidence>
<name>A0AAJ7TE66_PETMA</name>
<accession>A0AAJ7TE66</accession>
<dbReference type="InterPro" id="IPR006823">
    <property type="entry name" value="Ceramidase_alk"/>
</dbReference>
<organism evidence="10 11">
    <name type="scientific">Petromyzon marinus</name>
    <name type="common">Sea lamprey</name>
    <dbReference type="NCBI Taxonomy" id="7757"/>
    <lineage>
        <taxon>Eukaryota</taxon>
        <taxon>Metazoa</taxon>
        <taxon>Chordata</taxon>
        <taxon>Craniata</taxon>
        <taxon>Vertebrata</taxon>
        <taxon>Cyclostomata</taxon>
        <taxon>Hyperoartia</taxon>
        <taxon>Petromyzontiformes</taxon>
        <taxon>Petromyzontidae</taxon>
        <taxon>Petromyzon</taxon>
    </lineage>
</organism>
<dbReference type="PANTHER" id="PTHR12670">
    <property type="entry name" value="CERAMIDASE"/>
    <property type="match status" value="1"/>
</dbReference>
<dbReference type="GO" id="GO:0005737">
    <property type="term" value="C:cytoplasm"/>
    <property type="evidence" value="ECO:0007669"/>
    <property type="project" value="UniProtKB-ARBA"/>
</dbReference>
<keyword evidence="7" id="KW-0746">Sphingolipid metabolism</keyword>
<dbReference type="GO" id="GO:0042759">
    <property type="term" value="P:long-chain fatty acid biosynthetic process"/>
    <property type="evidence" value="ECO:0007669"/>
    <property type="project" value="TreeGrafter"/>
</dbReference>
<feature type="domain" description="Neutral/alkaline non-lysosomal ceramidase C-terminal" evidence="9">
    <location>
        <begin position="554"/>
        <end position="721"/>
    </location>
</feature>
<dbReference type="AlphaFoldDB" id="A0AAJ7TE66"/>
<feature type="binding site" evidence="6">
    <location>
        <position position="522"/>
    </location>
    <ligand>
        <name>Zn(2+)</name>
        <dbReference type="ChEBI" id="CHEBI:29105"/>
    </ligand>
</feature>
<evidence type="ECO:0000313" key="10">
    <source>
        <dbReference type="Proteomes" id="UP001318040"/>
    </source>
</evidence>
<evidence type="ECO:0000256" key="6">
    <source>
        <dbReference type="PIRSR" id="PIRSR606823-2"/>
    </source>
</evidence>
<dbReference type="CTD" id="56624"/>
<dbReference type="InterPro" id="IPR038445">
    <property type="entry name" value="NCDase_C_sf"/>
</dbReference>
<dbReference type="EC" id="3.5.1.23" evidence="2 7"/>
<dbReference type="GO" id="GO:0005576">
    <property type="term" value="C:extracellular region"/>
    <property type="evidence" value="ECO:0007669"/>
    <property type="project" value="TreeGrafter"/>
</dbReference>
<feature type="binding site" evidence="6">
    <location>
        <position position="136"/>
    </location>
    <ligand>
        <name>Zn(2+)</name>
        <dbReference type="ChEBI" id="CHEBI:29105"/>
    </ligand>
</feature>
<evidence type="ECO:0000313" key="11">
    <source>
        <dbReference type="RefSeq" id="XP_032815013.1"/>
    </source>
</evidence>
<dbReference type="GO" id="GO:0005886">
    <property type="term" value="C:plasma membrane"/>
    <property type="evidence" value="ECO:0007669"/>
    <property type="project" value="UniProtKB-ARBA"/>
</dbReference>
<keyword evidence="6" id="KW-0479">Metal-binding</keyword>
<keyword evidence="10" id="KW-1185">Reference proteome</keyword>
<evidence type="ECO:0000256" key="3">
    <source>
        <dbReference type="ARBA" id="ARBA00019235"/>
    </source>
</evidence>
<feature type="active site" description="Nucleophile" evidence="5">
    <location>
        <position position="296"/>
    </location>
</feature>
<feature type="domain" description="Neutral/alkaline non-lysosomal ceramidase N-terminal" evidence="8">
    <location>
        <begin position="45"/>
        <end position="551"/>
    </location>
</feature>
<proteinExistence type="inferred from homology"/>
<dbReference type="GO" id="GO:0046514">
    <property type="term" value="P:ceramide catabolic process"/>
    <property type="evidence" value="ECO:0007669"/>
    <property type="project" value="InterPro"/>
</dbReference>
<comment type="catalytic activity">
    <reaction evidence="7">
        <text>an N-acylsphing-4-enine + H2O = sphing-4-enine + a fatty acid</text>
        <dbReference type="Rhea" id="RHEA:20856"/>
        <dbReference type="ChEBI" id="CHEBI:15377"/>
        <dbReference type="ChEBI" id="CHEBI:28868"/>
        <dbReference type="ChEBI" id="CHEBI:52639"/>
        <dbReference type="ChEBI" id="CHEBI:57756"/>
        <dbReference type="EC" id="3.5.1.23"/>
    </reaction>
</comment>
<keyword evidence="7" id="KW-0443">Lipid metabolism</keyword>
<evidence type="ECO:0000256" key="4">
    <source>
        <dbReference type="ARBA" id="ARBA00022801"/>
    </source>
</evidence>
<dbReference type="Proteomes" id="UP001318040">
    <property type="component" value="Chromosome 22"/>
</dbReference>
<protein>
    <recommendedName>
        <fullName evidence="3 7">Neutral ceramidase</fullName>
        <ecNumber evidence="2 7">3.5.1.23</ecNumber>
    </recommendedName>
</protein>
<dbReference type="InterPro" id="IPR031329">
    <property type="entry name" value="NEUT/ALK_ceramidase_N"/>
</dbReference>
<comment type="cofactor">
    <cofactor evidence="6">
        <name>Zn(2+)</name>
        <dbReference type="ChEBI" id="CHEBI:29105"/>
    </cofactor>
    <text evidence="6">Binds 1 zinc ion per subunit.</text>
</comment>
<feature type="binding site" evidence="6">
    <location>
        <position position="482"/>
    </location>
    <ligand>
        <name>Zn(2+)</name>
        <dbReference type="ChEBI" id="CHEBI:29105"/>
    </ligand>
</feature>
<dbReference type="GO" id="GO:0017040">
    <property type="term" value="F:N-acylsphingosine amidohydrolase activity"/>
    <property type="evidence" value="ECO:0007669"/>
    <property type="project" value="UniProtKB-UniRule"/>
</dbReference>
<dbReference type="PANTHER" id="PTHR12670:SF1">
    <property type="entry name" value="NEUTRAL CERAMIDASE"/>
    <property type="match status" value="1"/>
</dbReference>
<evidence type="ECO:0000256" key="2">
    <source>
        <dbReference type="ARBA" id="ARBA00011891"/>
    </source>
</evidence>
<evidence type="ECO:0000256" key="5">
    <source>
        <dbReference type="PIRSR" id="PIRSR606823-1"/>
    </source>
</evidence>
<dbReference type="Gene3D" id="2.60.40.2300">
    <property type="entry name" value="Neutral/alkaline non-lysosomal ceramidase, C-terminal domain"/>
    <property type="match status" value="1"/>
</dbReference>
<sequence length="722" mass="78772">MAKGLVAILSAILTLMTAVAVSLSVLLWLKTTETQPETESRQINYMIGVGRADCTGPAVEVAMMGYASPSQVSKGIHTRLYSRAFIAADFSGNRVVFVSVDVGMISQKVRLEVLMRLKDKYGSQYNESNVVLSGTHTHSGPGGYFQYSLFVVASQGFIKPCFEAITSGILHSIDIAHGNMKPGNLFLSRGEVKESNINRSPFSYLNNPAAERSRYKTNTDEDILLLKLVDQEGTPIGVVTWFAVHAVSMNLTNKLISSDNMGYAAYLFEQEMNPGFLPGEGPFVALFSSSNLGDSSPNTKGPHCSQTGVSCANLNSYCAVGGSKTCISMGPGDDIFESTKRIGENIYSKAKELFSGEGRTLTGPVNSAQQWVNMTDVVVRFNSTHTAKTCKPALGYSFAAGTTDGPGSLNFTQGTTEGNAFWDAIRDFLTGPPSNETTECQAPKPILFDTGDMTRPLPWHPEIVDVQMVTFGDFAVLAVPGEFTTMSGRRLREAVKKELQRNEFFQSVDVMISGLSNVYTHYVTTFEEYQIQRYEGASTIYGPHTLAAYVQLYSGLARAIANGSAHDLPQGPSPPLFNESQLSSNLPDTLADRAPDGTTFGDVLTATQPAYGKGDVYSITFVSGNPRNSVEFMRGGTFLTVEWHNPQAGNWRVIHTDTSWETRFIWDKGIFGRSNATVYWAIPASAEAGKYRVRHFGHYKQKNGTDFTLHPYSGTSPLFDVV</sequence>
<gene>
    <name evidence="11" type="primary">ASAH2</name>
</gene>
<dbReference type="KEGG" id="pmrn:116945047"/>
<evidence type="ECO:0000259" key="9">
    <source>
        <dbReference type="Pfam" id="PF17048"/>
    </source>
</evidence>
<reference evidence="11" key="1">
    <citation type="submission" date="2025-08" db="UniProtKB">
        <authorList>
            <consortium name="RefSeq"/>
        </authorList>
    </citation>
    <scope>IDENTIFICATION</scope>
    <source>
        <tissue evidence="11">Sperm</tissue>
    </source>
</reference>
<feature type="binding site" evidence="6">
    <location>
        <position position="245"/>
    </location>
    <ligand>
        <name>Zn(2+)</name>
        <dbReference type="ChEBI" id="CHEBI:29105"/>
    </ligand>
</feature>
<dbReference type="Pfam" id="PF17048">
    <property type="entry name" value="Ceramidse_alk_C"/>
    <property type="match status" value="1"/>
</dbReference>
<evidence type="ECO:0000259" key="8">
    <source>
        <dbReference type="Pfam" id="PF04734"/>
    </source>
</evidence>
<evidence type="ECO:0000256" key="1">
    <source>
        <dbReference type="ARBA" id="ARBA00009835"/>
    </source>
</evidence>
<keyword evidence="4 7" id="KW-0378">Hydrolase</keyword>
<keyword evidence="6" id="KW-0862">Zinc</keyword>
<comment type="similarity">
    <text evidence="1 7">Belongs to the neutral ceramidase family.</text>
</comment>
<dbReference type="RefSeq" id="XP_032815013.1">
    <property type="nucleotide sequence ID" value="XM_032959122.1"/>
</dbReference>
<dbReference type="FunFam" id="2.60.40.2300:FF:000001">
    <property type="entry name" value="N-acylsphingosine amidohydrolase 2"/>
    <property type="match status" value="1"/>
</dbReference>
<dbReference type="GO" id="GO:0046512">
    <property type="term" value="P:sphingosine biosynthetic process"/>
    <property type="evidence" value="ECO:0007669"/>
    <property type="project" value="TreeGrafter"/>
</dbReference>
<dbReference type="GO" id="GO:0046872">
    <property type="term" value="F:metal ion binding"/>
    <property type="evidence" value="ECO:0007669"/>
    <property type="project" value="UniProtKB-KW"/>
</dbReference>
<dbReference type="InterPro" id="IPR031331">
    <property type="entry name" value="NEUT/ALK_ceramidase_C"/>
</dbReference>